<dbReference type="Proteomes" id="UP001465331">
    <property type="component" value="Unassembled WGS sequence"/>
</dbReference>
<feature type="transmembrane region" description="Helical" evidence="1">
    <location>
        <begin position="543"/>
        <end position="563"/>
    </location>
</feature>
<feature type="transmembrane region" description="Helical" evidence="1">
    <location>
        <begin position="128"/>
        <end position="146"/>
    </location>
</feature>
<feature type="transmembrane region" description="Helical" evidence="1">
    <location>
        <begin position="158"/>
        <end position="179"/>
    </location>
</feature>
<dbReference type="SUPFAM" id="SSF54001">
    <property type="entry name" value="Cysteine proteinases"/>
    <property type="match status" value="1"/>
</dbReference>
<dbReference type="InterPro" id="IPR052901">
    <property type="entry name" value="Bact_TGase-like"/>
</dbReference>
<evidence type="ECO:0000313" key="4">
    <source>
        <dbReference type="Proteomes" id="UP001465331"/>
    </source>
</evidence>
<dbReference type="InterPro" id="IPR002931">
    <property type="entry name" value="Transglutaminase-like"/>
</dbReference>
<feature type="transmembrane region" description="Helical" evidence="1">
    <location>
        <begin position="5"/>
        <end position="22"/>
    </location>
</feature>
<dbReference type="Pfam" id="PF11992">
    <property type="entry name" value="TgpA_N"/>
    <property type="match status" value="1"/>
</dbReference>
<feature type="domain" description="Transglutaminase-like" evidence="2">
    <location>
        <begin position="399"/>
        <end position="470"/>
    </location>
</feature>
<dbReference type="PANTHER" id="PTHR42736:SF1">
    <property type="entry name" value="PROTEIN-GLUTAMINE GAMMA-GLUTAMYLTRANSFERASE"/>
    <property type="match status" value="1"/>
</dbReference>
<keyword evidence="1" id="KW-1133">Transmembrane helix</keyword>
<keyword evidence="1" id="KW-0812">Transmembrane</keyword>
<evidence type="ECO:0000313" key="3">
    <source>
        <dbReference type="EMBL" id="MES0873535.1"/>
    </source>
</evidence>
<dbReference type="Gene3D" id="3.10.620.30">
    <property type="match status" value="1"/>
</dbReference>
<dbReference type="EMBL" id="JBEPIJ010000005">
    <property type="protein sequence ID" value="MES0873535.1"/>
    <property type="molecule type" value="Genomic_DNA"/>
</dbReference>
<protein>
    <submittedName>
        <fullName evidence="3">DUF3488 and transglutaminase-like domain-containing protein</fullName>
    </submittedName>
</protein>
<dbReference type="RefSeq" id="WP_352888286.1">
    <property type="nucleotide sequence ID" value="NZ_JBEPIJ010000005.1"/>
</dbReference>
<feature type="transmembrane region" description="Helical" evidence="1">
    <location>
        <begin position="57"/>
        <end position="74"/>
    </location>
</feature>
<dbReference type="InterPro" id="IPR038765">
    <property type="entry name" value="Papain-like_cys_pep_sf"/>
</dbReference>
<sequence length="651" mass="73144">MNEYLPLVSLWRLLAVLLLVMSPHALRLPAWETVSILALILWRGLAAHQQWRLPPTWLKIGIALLALVGVLWSYQGRISGQNAGTALLCIMAALKLLEFRGRRDVMVVVFLMYFMLLTHLLFSQELWTAAYLIVCVVATTAVLVECQHRGALPPRHTLRKAGAIALQALPLMLLLFVLFPRLPGPLWGLPADAGAARSGLSDRMGPGDISTLIESDEVAFRVEFDGAVPPPSKRYWRGPVFDHFDGRAWTNGLPTLAAGDAPEIELRGEAVRYQITLEPHRAPWLFALDVPAPASLPGDAFLGRDGQLLARKSVIERRRYALSSYTDYRLAPTLRHPRRYLRLPEGFNPRTRALARRLRETHPQDIEVARAVLRMFREQPYVYTLQPPALGRHSVDEFLFDTRRGFCEHYSSAFAVLMRAAGIPARVIAGYQGGRLNEFGGYYVVRQSDAHAWTEIWIAGAGWVRIDPTAAVAPERIEQSIEAALSELQGLPGHLSARTRLRYYLEARWDLINARWNALVLGYGPELQQQFLGRFGLGDLRRMILALTVGLTVTLALLGLMLLRKAAPARIEDAALRQWRRFTRKLARAGLPPGPAEGPRDYVDRVAAVRPQWTAALRRIVHLYLGSRYQLDADTAALRELARAVREFRAR</sequence>
<evidence type="ECO:0000256" key="1">
    <source>
        <dbReference type="SAM" id="Phobius"/>
    </source>
</evidence>
<dbReference type="SMART" id="SM00460">
    <property type="entry name" value="TGc"/>
    <property type="match status" value="1"/>
</dbReference>
<proteinExistence type="predicted"/>
<evidence type="ECO:0000259" key="2">
    <source>
        <dbReference type="SMART" id="SM00460"/>
    </source>
</evidence>
<dbReference type="InterPro" id="IPR021878">
    <property type="entry name" value="TgpA_N"/>
</dbReference>
<dbReference type="Pfam" id="PF01841">
    <property type="entry name" value="Transglut_core"/>
    <property type="match status" value="1"/>
</dbReference>
<dbReference type="InterPro" id="IPR025403">
    <property type="entry name" value="TgpA-like_C"/>
</dbReference>
<comment type="caution">
    <text evidence="3">The sequence shown here is derived from an EMBL/GenBank/DDBJ whole genome shotgun (WGS) entry which is preliminary data.</text>
</comment>
<keyword evidence="4" id="KW-1185">Reference proteome</keyword>
<gene>
    <name evidence="3" type="ORF">ABSH63_05905</name>
</gene>
<organism evidence="3 4">
    <name type="scientific">Sinimarinibacterium thermocellulolyticum</name>
    <dbReference type="NCBI Taxonomy" id="3170016"/>
    <lineage>
        <taxon>Bacteria</taxon>
        <taxon>Pseudomonadati</taxon>
        <taxon>Pseudomonadota</taxon>
        <taxon>Gammaproteobacteria</taxon>
        <taxon>Nevskiales</taxon>
        <taxon>Nevskiaceae</taxon>
        <taxon>Sinimarinibacterium</taxon>
    </lineage>
</organism>
<keyword evidence="1" id="KW-0472">Membrane</keyword>
<dbReference type="PANTHER" id="PTHR42736">
    <property type="entry name" value="PROTEIN-GLUTAMINE GAMMA-GLUTAMYLTRANSFERASE"/>
    <property type="match status" value="1"/>
</dbReference>
<reference evidence="3 4" key="1">
    <citation type="submission" date="2024-06" db="EMBL/GenBank/DDBJ databases">
        <authorList>
            <person name="Li Z."/>
            <person name="Jiang Y."/>
        </authorList>
    </citation>
    <scope>NUCLEOTIDE SEQUENCE [LARGE SCALE GENOMIC DNA]</scope>
    <source>
        <strain evidence="3 4">HSW-8</strain>
    </source>
</reference>
<dbReference type="Pfam" id="PF13559">
    <property type="entry name" value="DUF4129"/>
    <property type="match status" value="1"/>
</dbReference>
<name>A0ABV2A9X7_9GAMM</name>
<accession>A0ABV2A9X7</accession>
<feature type="transmembrane region" description="Helical" evidence="1">
    <location>
        <begin position="104"/>
        <end position="122"/>
    </location>
</feature>